<protein>
    <submittedName>
        <fullName evidence="1">Uncharacterized protein</fullName>
    </submittedName>
</protein>
<organism evidence="1 2">
    <name type="scientific">Dictyostelium purpureum</name>
    <name type="common">Slime mold</name>
    <dbReference type="NCBI Taxonomy" id="5786"/>
    <lineage>
        <taxon>Eukaryota</taxon>
        <taxon>Amoebozoa</taxon>
        <taxon>Evosea</taxon>
        <taxon>Eumycetozoa</taxon>
        <taxon>Dictyostelia</taxon>
        <taxon>Dictyosteliales</taxon>
        <taxon>Dictyosteliaceae</taxon>
        <taxon>Dictyostelium</taxon>
    </lineage>
</organism>
<reference evidence="2" key="1">
    <citation type="journal article" date="2011" name="Genome Biol.">
        <title>Comparative genomics of the social amoebae Dictyostelium discoideum and Dictyostelium purpureum.</title>
        <authorList>
            <consortium name="US DOE Joint Genome Institute (JGI-PGF)"/>
            <person name="Sucgang R."/>
            <person name="Kuo A."/>
            <person name="Tian X."/>
            <person name="Salerno W."/>
            <person name="Parikh A."/>
            <person name="Feasley C.L."/>
            <person name="Dalin E."/>
            <person name="Tu H."/>
            <person name="Huang E."/>
            <person name="Barry K."/>
            <person name="Lindquist E."/>
            <person name="Shapiro H."/>
            <person name="Bruce D."/>
            <person name="Schmutz J."/>
            <person name="Salamov A."/>
            <person name="Fey P."/>
            <person name="Gaudet P."/>
            <person name="Anjard C."/>
            <person name="Babu M.M."/>
            <person name="Basu S."/>
            <person name="Bushmanova Y."/>
            <person name="van der Wel H."/>
            <person name="Katoh-Kurasawa M."/>
            <person name="Dinh C."/>
            <person name="Coutinho P.M."/>
            <person name="Saito T."/>
            <person name="Elias M."/>
            <person name="Schaap P."/>
            <person name="Kay R.R."/>
            <person name="Henrissat B."/>
            <person name="Eichinger L."/>
            <person name="Rivero F."/>
            <person name="Putnam N.H."/>
            <person name="West C.M."/>
            <person name="Loomis W.F."/>
            <person name="Chisholm R.L."/>
            <person name="Shaulsky G."/>
            <person name="Strassmann J.E."/>
            <person name="Queller D.C."/>
            <person name="Kuspa A."/>
            <person name="Grigoriev I.V."/>
        </authorList>
    </citation>
    <scope>NUCLEOTIDE SEQUENCE [LARGE SCALE GENOMIC DNA]</scope>
    <source>
        <strain evidence="2">QSDP1</strain>
    </source>
</reference>
<dbReference type="AlphaFoldDB" id="F0ZQT6"/>
<name>F0ZQT6_DICPU</name>
<proteinExistence type="predicted"/>
<sequence>MIQILKQSNYISTQNLSKTLASVDKLDLDDKQTTINTNKIIIRQSSPSSNNLALPSPFNININIGFSSVKYLLT</sequence>
<keyword evidence="2" id="KW-1185">Reference proteome</keyword>
<evidence type="ECO:0000313" key="2">
    <source>
        <dbReference type="Proteomes" id="UP000001064"/>
    </source>
</evidence>
<dbReference type="InParanoid" id="F0ZQT6"/>
<dbReference type="Proteomes" id="UP000001064">
    <property type="component" value="Unassembled WGS sequence"/>
</dbReference>
<dbReference type="VEuPathDB" id="AmoebaDB:DICPUDRAFT_154235"/>
<dbReference type="RefSeq" id="XP_003289775.1">
    <property type="nucleotide sequence ID" value="XM_003289727.1"/>
</dbReference>
<evidence type="ECO:0000313" key="1">
    <source>
        <dbReference type="EMBL" id="EGC33698.1"/>
    </source>
</evidence>
<dbReference type="EMBL" id="GL871130">
    <property type="protein sequence ID" value="EGC33698.1"/>
    <property type="molecule type" value="Genomic_DNA"/>
</dbReference>
<gene>
    <name evidence="1" type="ORF">DICPUDRAFT_154235</name>
</gene>
<dbReference type="GeneID" id="10503117"/>
<accession>F0ZQT6</accession>
<dbReference type="KEGG" id="dpp:DICPUDRAFT_154235"/>